<sequence>MGERQSVGEPTGDRVRVDKDSHEEMIIIRDAIKGLSIQQEEALKLFQSLNREAVVVGVDEEILKHFEDQFEQIVEQIRKTAGELAKEIASLETEDKELEKDIAELTKTVDALRKVGTAVESIASSKATEAAVKTGRQEGVKSKKIEKGQKLNVLEKAVGRVERTKKKTTETREKTTEIKKKMLVLEKSGLPSSAWRGIVDDAVVDRATDETEKDLEKFYGGLTDEEKRRFDSLGLKEIPKDIEEKRKTISDLRTLSPEERDKVLQALDIEEAKVKAEILKKDQREFVRGKKAVDVVVAAVVSGELTYEVALSKIAEILDVAACDKTILIRLPEELIHILIEKKYSDNPFAEVAGSEFFETRPDLWRKRVAWLHEKKREIKAAKNQEERLGLLDNLAKKFQGRQKRDTLQEKLEVFNTGWDSVFPENIDGILRLCEERIRSAESRAKFFNELKEASEAYIEIERCRKVEEKIIKELESGGVLTDLESLKRKRQPTEQDVADLKARIEVGQAVFKRPEVEGLIEDGKAAKSKFERAQSWLQGTEFYETFKKLDKYDLEMAESILSVKVWGDRYSRIEGSRLLAERSRIQGEAPAVVKRLEVQIEVNNKYEEFKTTVMAEEVEKFRQAAKEQIVSRIEDEFKKMDFLLQRREAIKTALLTPKKRFGFIGEPQVSYRAFDGAKLSFLDQLETVSVQVAQSELSETERAFRQKKDVVGAQMGRNFPGLASSYALNAEEYFRRFTIEISNFVRDNVKYSGWDVGEIFNPVISERTNQRRTRDEYFKPGNFYDMFPQVEERLRELEKRFEKKDQES</sequence>
<evidence type="ECO:0000256" key="1">
    <source>
        <dbReference type="SAM" id="Coils"/>
    </source>
</evidence>
<feature type="coiled-coil region" evidence="1">
    <location>
        <begin position="74"/>
        <end position="115"/>
    </location>
</feature>
<proteinExistence type="predicted"/>
<evidence type="ECO:0000313" key="3">
    <source>
        <dbReference type="Proteomes" id="UP000034154"/>
    </source>
</evidence>
<keyword evidence="1" id="KW-0175">Coiled coil</keyword>
<dbReference type="Proteomes" id="UP000034154">
    <property type="component" value="Unassembled WGS sequence"/>
</dbReference>
<accession>A0A0G1MIP6</accession>
<dbReference type="EMBL" id="LCJB01000006">
    <property type="protein sequence ID" value="KKT71864.1"/>
    <property type="molecule type" value="Genomic_DNA"/>
</dbReference>
<gene>
    <name evidence="2" type="ORF">UW63_C0006G0005</name>
</gene>
<protein>
    <submittedName>
        <fullName evidence="2">Uncharacterized protein</fullName>
    </submittedName>
</protein>
<dbReference type="AlphaFoldDB" id="A0A0G1MIP6"/>
<reference evidence="2 3" key="1">
    <citation type="journal article" date="2015" name="Nature">
        <title>rRNA introns, odd ribosomes, and small enigmatic genomes across a large radiation of phyla.</title>
        <authorList>
            <person name="Brown C.T."/>
            <person name="Hug L.A."/>
            <person name="Thomas B.C."/>
            <person name="Sharon I."/>
            <person name="Castelle C.J."/>
            <person name="Singh A."/>
            <person name="Wilkins M.J."/>
            <person name="Williams K.H."/>
            <person name="Banfield J.F."/>
        </authorList>
    </citation>
    <scope>NUCLEOTIDE SEQUENCE [LARGE SCALE GENOMIC DNA]</scope>
</reference>
<organism evidence="2 3">
    <name type="scientific">Candidatus Uhrbacteria bacterium GW2011_GWF2_44_350</name>
    <dbReference type="NCBI Taxonomy" id="1619000"/>
    <lineage>
        <taxon>Bacteria</taxon>
        <taxon>Candidatus Uhriibacteriota</taxon>
    </lineage>
</organism>
<name>A0A0G1MIP6_9BACT</name>
<comment type="caution">
    <text evidence="2">The sequence shown here is derived from an EMBL/GenBank/DDBJ whole genome shotgun (WGS) entry which is preliminary data.</text>
</comment>
<evidence type="ECO:0000313" key="2">
    <source>
        <dbReference type="EMBL" id="KKT71864.1"/>
    </source>
</evidence>